<dbReference type="GO" id="GO:0000160">
    <property type="term" value="P:phosphorelay signal transduction system"/>
    <property type="evidence" value="ECO:0007669"/>
    <property type="project" value="InterPro"/>
</dbReference>
<dbReference type="InterPro" id="IPR021800">
    <property type="entry name" value="DUF3369"/>
</dbReference>
<evidence type="ECO:0000313" key="5">
    <source>
        <dbReference type="Proteomes" id="UP000288293"/>
    </source>
</evidence>
<dbReference type="SMART" id="SM00448">
    <property type="entry name" value="REC"/>
    <property type="match status" value="1"/>
</dbReference>
<evidence type="ECO:0000313" key="4">
    <source>
        <dbReference type="EMBL" id="RUO25334.1"/>
    </source>
</evidence>
<proteinExistence type="predicted"/>
<evidence type="ECO:0000259" key="2">
    <source>
        <dbReference type="PROSITE" id="PS50110"/>
    </source>
</evidence>
<dbReference type="Gene3D" id="1.10.3210.10">
    <property type="entry name" value="Hypothetical protein af1432"/>
    <property type="match status" value="1"/>
</dbReference>
<keyword evidence="1" id="KW-0597">Phosphoprotein</keyword>
<dbReference type="Gene3D" id="3.40.50.2300">
    <property type="match status" value="1"/>
</dbReference>
<reference evidence="4 5" key="1">
    <citation type="journal article" date="2011" name="Front. Microbiol.">
        <title>Genomic signatures of strain selection and enhancement in Bacillus atrophaeus var. globigii, a historical biowarfare simulant.</title>
        <authorList>
            <person name="Gibbons H.S."/>
            <person name="Broomall S.M."/>
            <person name="McNew L.A."/>
            <person name="Daligault H."/>
            <person name="Chapman C."/>
            <person name="Bruce D."/>
            <person name="Karavis M."/>
            <person name="Krepps M."/>
            <person name="McGregor P.A."/>
            <person name="Hong C."/>
            <person name="Park K.H."/>
            <person name="Akmal A."/>
            <person name="Feldman A."/>
            <person name="Lin J.S."/>
            <person name="Chang W.E."/>
            <person name="Higgs B.W."/>
            <person name="Demirev P."/>
            <person name="Lindquist J."/>
            <person name="Liem A."/>
            <person name="Fochler E."/>
            <person name="Read T.D."/>
            <person name="Tapia R."/>
            <person name="Johnson S."/>
            <person name="Bishop-Lilly K.A."/>
            <person name="Detter C."/>
            <person name="Han C."/>
            <person name="Sozhamannan S."/>
            <person name="Rosenzweig C.N."/>
            <person name="Skowronski E.W."/>
        </authorList>
    </citation>
    <scope>NUCLEOTIDE SEQUENCE [LARGE SCALE GENOMIC DNA]</scope>
    <source>
        <strain evidence="4 5">MLST1</strain>
    </source>
</reference>
<dbReference type="InterPro" id="IPR011006">
    <property type="entry name" value="CheY-like_superfamily"/>
</dbReference>
<evidence type="ECO:0000259" key="3">
    <source>
        <dbReference type="PROSITE" id="PS51832"/>
    </source>
</evidence>
<dbReference type="PROSITE" id="PS50110">
    <property type="entry name" value="RESPONSE_REGULATORY"/>
    <property type="match status" value="1"/>
</dbReference>
<feature type="domain" description="Response regulatory" evidence="2">
    <location>
        <begin position="23"/>
        <end position="147"/>
    </location>
</feature>
<dbReference type="PROSITE" id="PS51832">
    <property type="entry name" value="HD_GYP"/>
    <property type="match status" value="1"/>
</dbReference>
<dbReference type="Pfam" id="PF11849">
    <property type="entry name" value="DUF3369"/>
    <property type="match status" value="1"/>
</dbReference>
<name>A0A432W5I8_9GAMM</name>
<dbReference type="InterPro" id="IPR001789">
    <property type="entry name" value="Sig_transdc_resp-reg_receiver"/>
</dbReference>
<gene>
    <name evidence="4" type="ORF">CWE09_00945</name>
</gene>
<dbReference type="OrthoDB" id="9787688at2"/>
<dbReference type="PANTHER" id="PTHR45228">
    <property type="entry name" value="CYCLIC DI-GMP PHOSPHODIESTERASE TM_0186-RELATED"/>
    <property type="match status" value="1"/>
</dbReference>
<organism evidence="4 5">
    <name type="scientific">Aliidiomarina minuta</name>
    <dbReference type="NCBI Taxonomy" id="880057"/>
    <lineage>
        <taxon>Bacteria</taxon>
        <taxon>Pseudomonadati</taxon>
        <taxon>Pseudomonadota</taxon>
        <taxon>Gammaproteobacteria</taxon>
        <taxon>Alteromonadales</taxon>
        <taxon>Idiomarinaceae</taxon>
        <taxon>Aliidiomarina</taxon>
    </lineage>
</organism>
<dbReference type="EMBL" id="PIPL01000001">
    <property type="protein sequence ID" value="RUO25334.1"/>
    <property type="molecule type" value="Genomic_DNA"/>
</dbReference>
<dbReference type="Proteomes" id="UP000288293">
    <property type="component" value="Unassembled WGS sequence"/>
</dbReference>
<sequence length="498" mass="55458">MSNQFLFADEPAQQQELPQEFWKILIVDDEPEVHAVTKLALSDFSFLGRGLEFHSAYSGEEARELATAHPDAAIVLLDVVMETDDAGLHVARFIREELGNRFTRIILRTGQPGQAPERTVIVNYDINDYKSKTELTAQKLFTAVMSSLRSYRDIITIDHSRQGLEKVIASSTNLFALQSMEHFIDGLVQQLSWVIGGARQTLYAAAGRSPDSEQLIIKAAYGEESDMLINQRIQAALPKKVLPEVDKVIRSHGIHYGDDFVLAYCPSQCRPQGALLCLTGLSRPLMDSERELLQLFADNVQLAHDNVTCLQDTDELLAGLVARLMELEQEKVAQLPDKQSAFVQVSQALADAYGMSKARAQQTATAATLYERAESLFAVMDNQPATRVSPCQERLKRAVRPLHMADSDVAHIAYRALNERIERWDGLGLPAGKQGDSIAVESQVLVLANHFCRLQKEDISEADLLQRLEAERGRHFSPAVLDALVKNLKNLTKKARVS</sequence>
<dbReference type="RefSeq" id="WP_126802031.1">
    <property type="nucleotide sequence ID" value="NZ_PIPL01000001.1"/>
</dbReference>
<protein>
    <submittedName>
        <fullName evidence="4">Response regulator</fullName>
    </submittedName>
</protein>
<feature type="domain" description="HD-GYP" evidence="3">
    <location>
        <begin position="285"/>
        <end position="498"/>
    </location>
</feature>
<dbReference type="AlphaFoldDB" id="A0A432W5I8"/>
<dbReference type="InterPro" id="IPR052020">
    <property type="entry name" value="Cyclic_di-GMP/3'3'-cGAMP_PDE"/>
</dbReference>
<dbReference type="Pfam" id="PF13487">
    <property type="entry name" value="HD_5"/>
    <property type="match status" value="1"/>
</dbReference>
<dbReference type="SUPFAM" id="SSF52172">
    <property type="entry name" value="CheY-like"/>
    <property type="match status" value="1"/>
</dbReference>
<dbReference type="InterPro" id="IPR037522">
    <property type="entry name" value="HD_GYP_dom"/>
</dbReference>
<evidence type="ECO:0000256" key="1">
    <source>
        <dbReference type="PROSITE-ProRule" id="PRU00169"/>
    </source>
</evidence>
<dbReference type="PANTHER" id="PTHR45228:SF9">
    <property type="entry name" value="3'3'-CGAMP-SPECIFIC PHOSPHODIESTERASE 2"/>
    <property type="match status" value="1"/>
</dbReference>
<accession>A0A432W5I8</accession>
<keyword evidence="5" id="KW-1185">Reference proteome</keyword>
<comment type="caution">
    <text evidence="4">The sequence shown here is derived from an EMBL/GenBank/DDBJ whole genome shotgun (WGS) entry which is preliminary data.</text>
</comment>
<feature type="modified residue" description="4-aspartylphosphate" evidence="1">
    <location>
        <position position="78"/>
    </location>
</feature>